<dbReference type="STRING" id="67003.A0A1X0NQ33"/>
<dbReference type="PANTHER" id="PTHR23423">
    <property type="entry name" value="ORGANIC SOLUTE TRANSPORTER-RELATED"/>
    <property type="match status" value="1"/>
</dbReference>
<dbReference type="GO" id="GO:0016020">
    <property type="term" value="C:membrane"/>
    <property type="evidence" value="ECO:0007669"/>
    <property type="project" value="UniProtKB-SubCell"/>
</dbReference>
<evidence type="ECO:0000256" key="6">
    <source>
        <dbReference type="SAM" id="Phobius"/>
    </source>
</evidence>
<comment type="caution">
    <text evidence="7">The sequence shown here is derived from an EMBL/GenBank/DDBJ whole genome shotgun (WGS) entry which is preliminary data.</text>
</comment>
<comment type="subcellular location">
    <subcellularLocation>
        <location evidence="1">Membrane</location>
        <topology evidence="1">Multi-pass membrane protein</topology>
    </subcellularLocation>
</comment>
<organism evidence="7 8">
    <name type="scientific">Trypanosoma theileri</name>
    <dbReference type="NCBI Taxonomy" id="67003"/>
    <lineage>
        <taxon>Eukaryota</taxon>
        <taxon>Discoba</taxon>
        <taxon>Euglenozoa</taxon>
        <taxon>Kinetoplastea</taxon>
        <taxon>Metakinetoplastina</taxon>
        <taxon>Trypanosomatida</taxon>
        <taxon>Trypanosomatidae</taxon>
        <taxon>Trypanosoma</taxon>
    </lineage>
</organism>
<dbReference type="InterPro" id="IPR005178">
    <property type="entry name" value="Ostalpha/TMEM184C"/>
</dbReference>
<dbReference type="OrthoDB" id="5348404at2759"/>
<evidence type="ECO:0000313" key="8">
    <source>
        <dbReference type="Proteomes" id="UP000192257"/>
    </source>
</evidence>
<evidence type="ECO:0000256" key="1">
    <source>
        <dbReference type="ARBA" id="ARBA00004141"/>
    </source>
</evidence>
<dbReference type="RefSeq" id="XP_028880365.1">
    <property type="nucleotide sequence ID" value="XM_029028338.1"/>
</dbReference>
<feature type="compositionally biased region" description="Low complexity" evidence="5">
    <location>
        <begin position="572"/>
        <end position="582"/>
    </location>
</feature>
<evidence type="ECO:0000256" key="2">
    <source>
        <dbReference type="ARBA" id="ARBA00022692"/>
    </source>
</evidence>
<dbReference type="GeneID" id="39988118"/>
<feature type="transmembrane region" description="Helical" evidence="6">
    <location>
        <begin position="158"/>
        <end position="180"/>
    </location>
</feature>
<feature type="region of interest" description="Disordered" evidence="5">
    <location>
        <begin position="1"/>
        <end position="59"/>
    </location>
</feature>
<evidence type="ECO:0000313" key="7">
    <source>
        <dbReference type="EMBL" id="ORC86299.1"/>
    </source>
</evidence>
<dbReference type="AlphaFoldDB" id="A0A1X0NQ33"/>
<feature type="transmembrane region" description="Helical" evidence="6">
    <location>
        <begin position="120"/>
        <end position="146"/>
    </location>
</feature>
<keyword evidence="2 6" id="KW-0812">Transmembrane</keyword>
<dbReference type="Pfam" id="PF03619">
    <property type="entry name" value="Solute_trans_a"/>
    <property type="match status" value="1"/>
</dbReference>
<dbReference type="SMART" id="SM01417">
    <property type="entry name" value="Solute_trans_a"/>
    <property type="match status" value="1"/>
</dbReference>
<sequence length="582" mass="66960">MRTTTSSEPYANGEKEEEEEKKKQQHSRLVSSSEEKIPYGFNDVQYSPISSYNNDEEKKQQKEKNIKDFFGKDKDGRVTPLRRPQIVDRLHLMFFLVSIPALLIMIALFIVLYVRDDVNAYVALCSISGVACFTAVGMTCLLILCHLTAYTCPSQQRLIFRIVLLVPVYALDSFIALLFYPVSSIVAVVRDTYEAYVIYQFYFLLMEYLEGEERVLQLWKCFGTGDNYIEVEDLDDPLPSNTKDEIHMDHPLRRCNALASSIHGNSVSSPSHPVIVKKKKKTSSQSVRELETPLLPEGKEEKEEKREEEVRIPKEVEKEGSMPREGTTYVMHHIFPFNFIFSPIPLDENTLYLWKLFLTQYVILNPLLTILTVPLYFTGFYHDGSFSPYDAYLYLAVIRTISVSFALTALVYFYFATKKFMQVYSPTSKFLAIKAVVFLSFWQGVLLNTLVFYGIIPDSPITPAKEVTADLQNFLICLEMYGVSIAHRWIFNDDIYLIACNGQRQKLRLWIIRHILSVSDLIDEAGSVVRMAPRTAQRMIQQRFAHWRQSTTQSAEKGISSKEKKTPPSEVQQQQQQPSPET</sequence>
<feature type="region of interest" description="Disordered" evidence="5">
    <location>
        <begin position="279"/>
        <end position="311"/>
    </location>
</feature>
<feature type="transmembrane region" description="Helical" evidence="6">
    <location>
        <begin position="92"/>
        <end position="114"/>
    </location>
</feature>
<evidence type="ECO:0000256" key="3">
    <source>
        <dbReference type="ARBA" id="ARBA00022989"/>
    </source>
</evidence>
<feature type="region of interest" description="Disordered" evidence="5">
    <location>
        <begin position="546"/>
        <end position="582"/>
    </location>
</feature>
<feature type="compositionally biased region" description="Low complexity" evidence="5">
    <location>
        <begin position="283"/>
        <end position="296"/>
    </location>
</feature>
<feature type="transmembrane region" description="Helical" evidence="6">
    <location>
        <begin position="391"/>
        <end position="415"/>
    </location>
</feature>
<name>A0A1X0NQ33_9TRYP</name>
<feature type="transmembrane region" description="Helical" evidence="6">
    <location>
        <begin position="436"/>
        <end position="456"/>
    </location>
</feature>
<evidence type="ECO:0000256" key="5">
    <source>
        <dbReference type="SAM" id="MobiDB-lite"/>
    </source>
</evidence>
<keyword evidence="8" id="KW-1185">Reference proteome</keyword>
<dbReference type="EMBL" id="NBCO01000029">
    <property type="protein sequence ID" value="ORC86299.1"/>
    <property type="molecule type" value="Genomic_DNA"/>
</dbReference>
<proteinExistence type="predicted"/>
<dbReference type="Proteomes" id="UP000192257">
    <property type="component" value="Unassembled WGS sequence"/>
</dbReference>
<feature type="compositionally biased region" description="Basic and acidic residues" evidence="5">
    <location>
        <begin position="297"/>
        <end position="311"/>
    </location>
</feature>
<keyword evidence="3 6" id="KW-1133">Transmembrane helix</keyword>
<gene>
    <name evidence="7" type="ORF">TM35_000291810</name>
</gene>
<keyword evidence="4 6" id="KW-0472">Membrane</keyword>
<feature type="transmembrane region" description="Helical" evidence="6">
    <location>
        <begin position="361"/>
        <end position="379"/>
    </location>
</feature>
<reference evidence="7 8" key="1">
    <citation type="submission" date="2017-03" db="EMBL/GenBank/DDBJ databases">
        <title>An alternative strategy for trypanosome survival in the mammalian bloodstream revealed through genome and transcriptome analysis of the ubiquitous bovine parasite Trypanosoma (Megatrypanum) theileri.</title>
        <authorList>
            <person name="Kelly S."/>
            <person name="Ivens A."/>
            <person name="Mott A."/>
            <person name="O'Neill E."/>
            <person name="Emms D."/>
            <person name="Macleod O."/>
            <person name="Voorheis P."/>
            <person name="Matthews J."/>
            <person name="Matthews K."/>
            <person name="Carrington M."/>
        </authorList>
    </citation>
    <scope>NUCLEOTIDE SEQUENCE [LARGE SCALE GENOMIC DNA]</scope>
    <source>
        <strain evidence="7">Edinburgh</strain>
    </source>
</reference>
<dbReference type="VEuPathDB" id="TriTrypDB:TM35_000291810"/>
<accession>A0A1X0NQ33</accession>
<protein>
    <submittedName>
        <fullName evidence="7">Putative transmembrane protein 184A</fullName>
    </submittedName>
</protein>
<evidence type="ECO:0000256" key="4">
    <source>
        <dbReference type="ARBA" id="ARBA00023136"/>
    </source>
</evidence>